<dbReference type="SMART" id="SM00602">
    <property type="entry name" value="VPS10"/>
    <property type="match status" value="1"/>
</dbReference>
<dbReference type="FunFam" id="3.30.60.270:FF:000002">
    <property type="entry name" value="Sortilin-related receptor isoform A"/>
    <property type="match status" value="1"/>
</dbReference>
<dbReference type="InterPro" id="IPR031777">
    <property type="entry name" value="Sortilin_C"/>
</dbReference>
<keyword evidence="6" id="KW-1185">Reference proteome</keyword>
<dbReference type="InterPro" id="IPR031778">
    <property type="entry name" value="Sortilin_N"/>
</dbReference>
<name>A0AAV4HVG5_9GAST</name>
<dbReference type="Pfam" id="PF15901">
    <property type="entry name" value="Sortilin_C"/>
    <property type="match status" value="1"/>
</dbReference>
<keyword evidence="3" id="KW-0472">Membrane</keyword>
<evidence type="ECO:0000256" key="2">
    <source>
        <dbReference type="ARBA" id="ARBA00023180"/>
    </source>
</evidence>
<accession>A0AAV4HVG5</accession>
<dbReference type="SUPFAM" id="SSF110296">
    <property type="entry name" value="Oligoxyloglucan reducing end-specific cellobiohydrolase"/>
    <property type="match status" value="1"/>
</dbReference>
<keyword evidence="3" id="KW-1133">Transmembrane helix</keyword>
<proteinExistence type="predicted"/>
<dbReference type="InterPro" id="IPR050310">
    <property type="entry name" value="VPS10-sortilin"/>
</dbReference>
<protein>
    <submittedName>
        <fullName evidence="5">Sortilin-related receptor</fullName>
    </submittedName>
</protein>
<evidence type="ECO:0000313" key="6">
    <source>
        <dbReference type="Proteomes" id="UP000762676"/>
    </source>
</evidence>
<dbReference type="PANTHER" id="PTHR12106:SF27">
    <property type="entry name" value="SORTILIN-RELATED RECEPTOR"/>
    <property type="match status" value="1"/>
</dbReference>
<dbReference type="InterPro" id="IPR006581">
    <property type="entry name" value="VPS10"/>
</dbReference>
<dbReference type="GO" id="GO:0006892">
    <property type="term" value="P:post-Golgi vesicle-mediated transport"/>
    <property type="evidence" value="ECO:0007669"/>
    <property type="project" value="TreeGrafter"/>
</dbReference>
<dbReference type="GO" id="GO:0005794">
    <property type="term" value="C:Golgi apparatus"/>
    <property type="evidence" value="ECO:0007669"/>
    <property type="project" value="TreeGrafter"/>
</dbReference>
<reference evidence="5 6" key="1">
    <citation type="journal article" date="2021" name="Elife">
        <title>Chloroplast acquisition without the gene transfer in kleptoplastic sea slugs, Plakobranchus ocellatus.</title>
        <authorList>
            <person name="Maeda T."/>
            <person name="Takahashi S."/>
            <person name="Yoshida T."/>
            <person name="Shimamura S."/>
            <person name="Takaki Y."/>
            <person name="Nagai Y."/>
            <person name="Toyoda A."/>
            <person name="Suzuki Y."/>
            <person name="Arimoto A."/>
            <person name="Ishii H."/>
            <person name="Satoh N."/>
            <person name="Nishiyama T."/>
            <person name="Hasebe M."/>
            <person name="Maruyama T."/>
            <person name="Minagawa J."/>
            <person name="Obokata J."/>
            <person name="Shigenobu S."/>
        </authorList>
    </citation>
    <scope>NUCLEOTIDE SEQUENCE [LARGE SCALE GENOMIC DNA]</scope>
</reference>
<keyword evidence="1" id="KW-0677">Repeat</keyword>
<feature type="domain" description="VPS10" evidence="4">
    <location>
        <begin position="1"/>
        <end position="416"/>
    </location>
</feature>
<comment type="caution">
    <text evidence="5">The sequence shown here is derived from an EMBL/GenBank/DDBJ whole genome shotgun (WGS) entry which is preliminary data.</text>
</comment>
<organism evidence="5 6">
    <name type="scientific">Elysia marginata</name>
    <dbReference type="NCBI Taxonomy" id="1093978"/>
    <lineage>
        <taxon>Eukaryota</taxon>
        <taxon>Metazoa</taxon>
        <taxon>Spiralia</taxon>
        <taxon>Lophotrochozoa</taxon>
        <taxon>Mollusca</taxon>
        <taxon>Gastropoda</taxon>
        <taxon>Heterobranchia</taxon>
        <taxon>Euthyneura</taxon>
        <taxon>Panpulmonata</taxon>
        <taxon>Sacoglossa</taxon>
        <taxon>Placobranchoidea</taxon>
        <taxon>Plakobranchidae</taxon>
        <taxon>Elysia</taxon>
    </lineage>
</organism>
<dbReference type="Gene3D" id="2.10.70.80">
    <property type="match status" value="1"/>
</dbReference>
<sequence>MQLWISHKGDSFSKAEFPNWHNITDVYVADASEGQLMVCVSHNSTYTNLYISDVNSYKFSLSYAKKPFADVTKVSGVGGIYIASQQVGSSLSLTEQISLISYDKGAVWQRIVPPTYAINGLPSQCKKNCSLHLTQMFHQLHPASKFAPILSQKSAPGLVVASGVLGSNLEGNPDVFVSTSAGISWKIALSGPYLYATADQGGIIAAIHLQRTTTKELLYSIDDGDTWQSYVFSDTDMRVYGLLTEPGENTTVFTVFGSPVSHHSWTIIQVDMKDVFDGKKCQESDYKMWSVQDEFSATKEDGCLLGRITQYQRRDAKAKCYNGKDFVRESIESNCQCKREDFECDYGYKKSSFSSTLCERDHNVPNRQIHQIPEHCAPGTYYKYTRGYRKVPGDSCEGGLEHGLSPLQYACPVKKRPAFLLLTSGANISRLDLGSGRTTYLLGMTYAVTVAAVFDWEKNALIFVDADQLVKRLVVVVVVVEVVVVVITVVVVVVVVVISVAVA</sequence>
<dbReference type="EMBL" id="BMAT01012897">
    <property type="protein sequence ID" value="GFS01585.1"/>
    <property type="molecule type" value="Genomic_DNA"/>
</dbReference>
<evidence type="ECO:0000313" key="5">
    <source>
        <dbReference type="EMBL" id="GFS01585.1"/>
    </source>
</evidence>
<dbReference type="AlphaFoldDB" id="A0AAV4HVG5"/>
<dbReference type="PANTHER" id="PTHR12106">
    <property type="entry name" value="SORTILIN RELATED"/>
    <property type="match status" value="1"/>
</dbReference>
<dbReference type="Pfam" id="PF15902">
    <property type="entry name" value="Sortilin-Vps10"/>
    <property type="match status" value="1"/>
</dbReference>
<evidence type="ECO:0000259" key="4">
    <source>
        <dbReference type="SMART" id="SM00602"/>
    </source>
</evidence>
<keyword evidence="2" id="KW-0325">Glycoprotein</keyword>
<evidence type="ECO:0000256" key="1">
    <source>
        <dbReference type="ARBA" id="ARBA00022737"/>
    </source>
</evidence>
<keyword evidence="3" id="KW-0812">Transmembrane</keyword>
<keyword evidence="5" id="KW-0675">Receptor</keyword>
<evidence type="ECO:0000256" key="3">
    <source>
        <dbReference type="SAM" id="Phobius"/>
    </source>
</evidence>
<dbReference type="GO" id="GO:0016020">
    <property type="term" value="C:membrane"/>
    <property type="evidence" value="ECO:0007669"/>
    <property type="project" value="InterPro"/>
</dbReference>
<dbReference type="Proteomes" id="UP000762676">
    <property type="component" value="Unassembled WGS sequence"/>
</dbReference>
<gene>
    <name evidence="5" type="ORF">ElyMa_006426100</name>
</gene>
<dbReference type="Gene3D" id="3.30.60.270">
    <property type="match status" value="1"/>
</dbReference>
<feature type="transmembrane region" description="Helical" evidence="3">
    <location>
        <begin position="474"/>
        <end position="502"/>
    </location>
</feature>